<evidence type="ECO:0000313" key="3">
    <source>
        <dbReference type="EMBL" id="QXJ22817.1"/>
    </source>
</evidence>
<evidence type="ECO:0000313" key="4">
    <source>
        <dbReference type="Proteomes" id="UP001049518"/>
    </source>
</evidence>
<protein>
    <submittedName>
        <fullName evidence="3">Uncharacterized protein</fullName>
    </submittedName>
</protein>
<evidence type="ECO:0000256" key="2">
    <source>
        <dbReference type="SAM" id="SignalP"/>
    </source>
</evidence>
<feature type="compositionally biased region" description="Low complexity" evidence="1">
    <location>
        <begin position="46"/>
        <end position="55"/>
    </location>
</feature>
<dbReference type="EMBL" id="CP059572">
    <property type="protein sequence ID" value="QXJ22817.1"/>
    <property type="molecule type" value="Genomic_DNA"/>
</dbReference>
<dbReference type="Proteomes" id="UP001049518">
    <property type="component" value="Chromosome"/>
</dbReference>
<reference evidence="3" key="1">
    <citation type="submission" date="2020-07" db="EMBL/GenBank/DDBJ databases">
        <authorList>
            <person name="Tarantini F.S."/>
            <person name="Hong K.W."/>
            <person name="Chan K.G."/>
        </authorList>
    </citation>
    <scope>NUCLEOTIDE SEQUENCE</scope>
    <source>
        <strain evidence="3">32-07</strain>
    </source>
</reference>
<keyword evidence="2" id="KW-0732">Signal</keyword>
<sequence>MNNAKRAAVLVASGLALAGPLLTACSGDATEKSAAPRAAHVKQGEAAPLAASQAKKAPRRTHYTKKYSRLDEKYFSGIKRCVRVSIWGTAKYDVEHTVTGSVPVHAYKNLRVYAPTMRASVLAKCGKKKTAKAKGAKLTQNWYQTTCTADVQVGIPWSVGATPHCGNGKVAGRTTSHSGTSTTFTQYNSQANPVKWSDQGLPSWATVKKSMCLTTYSTAVVSVGSKSDRGSYKLTQCWQP</sequence>
<proteinExistence type="predicted"/>
<dbReference type="RefSeq" id="WP_231336153.1">
    <property type="nucleotide sequence ID" value="NZ_CP059572.1"/>
</dbReference>
<feature type="signal peptide" evidence="2">
    <location>
        <begin position="1"/>
        <end position="18"/>
    </location>
</feature>
<gene>
    <name evidence="3" type="ORF">AGRA3207_003879</name>
</gene>
<dbReference type="PROSITE" id="PS51257">
    <property type="entry name" value="PROKAR_LIPOPROTEIN"/>
    <property type="match status" value="1"/>
</dbReference>
<organism evidence="3 4">
    <name type="scientific">Actinomadura graeca</name>
    <dbReference type="NCBI Taxonomy" id="2750812"/>
    <lineage>
        <taxon>Bacteria</taxon>
        <taxon>Bacillati</taxon>
        <taxon>Actinomycetota</taxon>
        <taxon>Actinomycetes</taxon>
        <taxon>Streptosporangiales</taxon>
        <taxon>Thermomonosporaceae</taxon>
        <taxon>Actinomadura</taxon>
    </lineage>
</organism>
<keyword evidence="4" id="KW-1185">Reference proteome</keyword>
<evidence type="ECO:0000256" key="1">
    <source>
        <dbReference type="SAM" id="MobiDB-lite"/>
    </source>
</evidence>
<feature type="chain" id="PRO_5046563290" evidence="2">
    <location>
        <begin position="19"/>
        <end position="240"/>
    </location>
</feature>
<name>A0ABX8QVS1_9ACTN</name>
<accession>A0ABX8QVS1</accession>
<feature type="region of interest" description="Disordered" evidence="1">
    <location>
        <begin position="42"/>
        <end position="62"/>
    </location>
</feature>